<protein>
    <submittedName>
        <fullName evidence="1">Uncharacterized protein</fullName>
    </submittedName>
</protein>
<comment type="caution">
    <text evidence="1">The sequence shown here is derived from an EMBL/GenBank/DDBJ whole genome shotgun (WGS) entry which is preliminary data.</text>
</comment>
<evidence type="ECO:0000313" key="1">
    <source>
        <dbReference type="EMBL" id="EGX54461.1"/>
    </source>
</evidence>
<proteinExistence type="predicted"/>
<sequence length="34" mass="4018">MTTSALWYLRRLSRMGPAEIAGRAGDAVRRRRWR</sequence>
<reference evidence="1 2" key="1">
    <citation type="submission" date="2011-08" db="EMBL/GenBank/DDBJ databases">
        <authorList>
            <person name="Lin Y."/>
            <person name="Hao X."/>
            <person name="Johnstone L."/>
            <person name="Miller S.J."/>
            <person name="Wei G."/>
            <person name="Rensing C."/>
        </authorList>
    </citation>
    <scope>NUCLEOTIDE SEQUENCE [LARGE SCALE GENOMIC DNA]</scope>
    <source>
        <strain evidence="1 2">K42</strain>
    </source>
</reference>
<dbReference type="EMBL" id="AGBF01000450">
    <property type="protein sequence ID" value="EGX54461.1"/>
    <property type="molecule type" value="Genomic_DNA"/>
</dbReference>
<evidence type="ECO:0000313" key="2">
    <source>
        <dbReference type="Proteomes" id="UP000004217"/>
    </source>
</evidence>
<feature type="non-terminal residue" evidence="1">
    <location>
        <position position="34"/>
    </location>
</feature>
<dbReference type="AlphaFoldDB" id="G2GPV3"/>
<dbReference type="Proteomes" id="UP000004217">
    <property type="component" value="Unassembled WGS sequence"/>
</dbReference>
<name>G2GPV3_9ACTN</name>
<gene>
    <name evidence="1" type="ORF">SZN_37838</name>
</gene>
<accession>G2GPV3</accession>
<organism evidence="1 2">
    <name type="scientific">Streptomyces zinciresistens K42</name>
    <dbReference type="NCBI Taxonomy" id="700597"/>
    <lineage>
        <taxon>Bacteria</taxon>
        <taxon>Bacillati</taxon>
        <taxon>Actinomycetota</taxon>
        <taxon>Actinomycetes</taxon>
        <taxon>Kitasatosporales</taxon>
        <taxon>Streptomycetaceae</taxon>
        <taxon>Streptomyces</taxon>
    </lineage>
</organism>
<keyword evidence="2" id="KW-1185">Reference proteome</keyword>